<organism evidence="2 3">
    <name type="scientific">Candidatus Copromonas faecavium</name>
    <name type="common">nom. illeg.</name>
    <dbReference type="NCBI Taxonomy" id="2840740"/>
    <lineage>
        <taxon>Bacteria</taxon>
        <taxon>Bacillati</taxon>
        <taxon>Bacillota</taxon>
        <taxon>Clostridia</taxon>
        <taxon>Lachnospirales</taxon>
        <taxon>Lachnospiraceae</taxon>
        <taxon>Candidatus Copromonas (nom. illeg.)</taxon>
    </lineage>
</organism>
<keyword evidence="1" id="KW-1133">Transmembrane helix</keyword>
<feature type="transmembrane region" description="Helical" evidence="1">
    <location>
        <begin position="243"/>
        <end position="262"/>
    </location>
</feature>
<evidence type="ECO:0000313" key="2">
    <source>
        <dbReference type="EMBL" id="HIR04945.1"/>
    </source>
</evidence>
<feature type="transmembrane region" description="Helical" evidence="1">
    <location>
        <begin position="137"/>
        <end position="161"/>
    </location>
</feature>
<protein>
    <submittedName>
        <fullName evidence="2">ABC transporter permease</fullName>
    </submittedName>
</protein>
<name>A0A9D1A4P5_9FIRM</name>
<reference evidence="2" key="1">
    <citation type="submission" date="2020-10" db="EMBL/GenBank/DDBJ databases">
        <authorList>
            <person name="Gilroy R."/>
        </authorList>
    </citation>
    <scope>NUCLEOTIDE SEQUENCE</scope>
    <source>
        <strain evidence="2">CHK180-2868</strain>
    </source>
</reference>
<dbReference type="AlphaFoldDB" id="A0A9D1A4P5"/>
<dbReference type="PANTHER" id="PTHR37305:SF1">
    <property type="entry name" value="MEMBRANE PROTEIN"/>
    <property type="match status" value="1"/>
</dbReference>
<feature type="transmembrane region" description="Helical" evidence="1">
    <location>
        <begin position="56"/>
        <end position="78"/>
    </location>
</feature>
<dbReference type="EMBL" id="DVGC01000015">
    <property type="protein sequence ID" value="HIR04945.1"/>
    <property type="molecule type" value="Genomic_DNA"/>
</dbReference>
<gene>
    <name evidence="2" type="ORF">IAB28_03140</name>
</gene>
<keyword evidence="1" id="KW-0812">Transmembrane</keyword>
<dbReference type="Proteomes" id="UP000824250">
    <property type="component" value="Unassembled WGS sequence"/>
</dbReference>
<evidence type="ECO:0000313" key="3">
    <source>
        <dbReference type="Proteomes" id="UP000824250"/>
    </source>
</evidence>
<feature type="transmembrane region" description="Helical" evidence="1">
    <location>
        <begin position="105"/>
        <end position="131"/>
    </location>
</feature>
<feature type="transmembrane region" description="Helical" evidence="1">
    <location>
        <begin position="16"/>
        <end position="36"/>
    </location>
</feature>
<keyword evidence="1" id="KW-0472">Membrane</keyword>
<dbReference type="Pfam" id="PF12730">
    <property type="entry name" value="ABC2_membrane_4"/>
    <property type="match status" value="1"/>
</dbReference>
<feature type="transmembrane region" description="Helical" evidence="1">
    <location>
        <begin position="168"/>
        <end position="185"/>
    </location>
</feature>
<evidence type="ECO:0000256" key="1">
    <source>
        <dbReference type="SAM" id="Phobius"/>
    </source>
</evidence>
<comment type="caution">
    <text evidence="2">The sequence shown here is derived from an EMBL/GenBank/DDBJ whole genome shotgun (WGS) entry which is preliminary data.</text>
</comment>
<dbReference type="PANTHER" id="PTHR37305">
    <property type="entry name" value="INTEGRAL MEMBRANE PROTEIN-RELATED"/>
    <property type="match status" value="1"/>
</dbReference>
<accession>A0A9D1A4P5</accession>
<sequence length="267" mass="29543">MLKLLYCECLKLRRRPLFFAAPALSALIPLGCALFLPDFREFTNGAQAVDGMMSTLFQMSAYLLLMPTLVVLAANLFFAEQDNDTLKNLLTVPVSKSALTMAKTALLFFFSIAFMAVGGLAVLAIVMAAGWEPVGFWRLFFVGIGEGILMWAGALPCVLLVVLLNRSYIVSVVVTFFYTAVNYIFGMSDYFIMQPLGINPGTLLPGTLAFRWFFQYLDISDAGTEMAELLERISPYFVTTSQAFLVITIESAAFLILIALVYKRQSC</sequence>
<reference evidence="2" key="2">
    <citation type="journal article" date="2021" name="PeerJ">
        <title>Extensive microbial diversity within the chicken gut microbiome revealed by metagenomics and culture.</title>
        <authorList>
            <person name="Gilroy R."/>
            <person name="Ravi A."/>
            <person name="Getino M."/>
            <person name="Pursley I."/>
            <person name="Horton D.L."/>
            <person name="Alikhan N.F."/>
            <person name="Baker D."/>
            <person name="Gharbi K."/>
            <person name="Hall N."/>
            <person name="Watson M."/>
            <person name="Adriaenssens E.M."/>
            <person name="Foster-Nyarko E."/>
            <person name="Jarju S."/>
            <person name="Secka A."/>
            <person name="Antonio M."/>
            <person name="Oren A."/>
            <person name="Chaudhuri R.R."/>
            <person name="La Ragione R."/>
            <person name="Hildebrand F."/>
            <person name="Pallen M.J."/>
        </authorList>
    </citation>
    <scope>NUCLEOTIDE SEQUENCE</scope>
    <source>
        <strain evidence="2">CHK180-2868</strain>
    </source>
</reference>
<proteinExistence type="predicted"/>